<name>A0A2G8JEZ6_STIJA</name>
<dbReference type="Pfam" id="PF01822">
    <property type="entry name" value="WSC"/>
    <property type="match status" value="2"/>
</dbReference>
<feature type="domain" description="WSC" evidence="9">
    <location>
        <begin position="23"/>
        <end position="115"/>
    </location>
</feature>
<evidence type="ECO:0000313" key="11">
    <source>
        <dbReference type="Proteomes" id="UP000230750"/>
    </source>
</evidence>
<feature type="transmembrane region" description="Helical" evidence="7">
    <location>
        <begin position="235"/>
        <end position="254"/>
    </location>
</feature>
<evidence type="ECO:0000256" key="5">
    <source>
        <dbReference type="ARBA" id="ARBA00023136"/>
    </source>
</evidence>
<evidence type="ECO:0000256" key="2">
    <source>
        <dbReference type="ARBA" id="ARBA00022692"/>
    </source>
</evidence>
<reference evidence="10 11" key="1">
    <citation type="journal article" date="2017" name="PLoS Biol.">
        <title>The sea cucumber genome provides insights into morphological evolution and visceral regeneration.</title>
        <authorList>
            <person name="Zhang X."/>
            <person name="Sun L."/>
            <person name="Yuan J."/>
            <person name="Sun Y."/>
            <person name="Gao Y."/>
            <person name="Zhang L."/>
            <person name="Li S."/>
            <person name="Dai H."/>
            <person name="Hamel J.F."/>
            <person name="Liu C."/>
            <person name="Yu Y."/>
            <person name="Liu S."/>
            <person name="Lin W."/>
            <person name="Guo K."/>
            <person name="Jin S."/>
            <person name="Xu P."/>
            <person name="Storey K.B."/>
            <person name="Huan P."/>
            <person name="Zhang T."/>
            <person name="Zhou Y."/>
            <person name="Zhang J."/>
            <person name="Lin C."/>
            <person name="Li X."/>
            <person name="Xing L."/>
            <person name="Huo D."/>
            <person name="Sun M."/>
            <person name="Wang L."/>
            <person name="Mercier A."/>
            <person name="Li F."/>
            <person name="Yang H."/>
            <person name="Xiang J."/>
        </authorList>
    </citation>
    <scope>NUCLEOTIDE SEQUENCE [LARGE SCALE GENOMIC DNA]</scope>
    <source>
        <strain evidence="10">Shaxun</strain>
        <tissue evidence="10">Muscle</tissue>
    </source>
</reference>
<dbReference type="AlphaFoldDB" id="A0A2G8JEZ6"/>
<evidence type="ECO:0000256" key="7">
    <source>
        <dbReference type="SAM" id="Phobius"/>
    </source>
</evidence>
<evidence type="ECO:0000259" key="9">
    <source>
        <dbReference type="PROSITE" id="PS51212"/>
    </source>
</evidence>
<gene>
    <name evidence="10" type="ORF">BSL78_28857</name>
</gene>
<feature type="domain" description="WSC" evidence="9">
    <location>
        <begin position="116"/>
        <end position="201"/>
    </location>
</feature>
<evidence type="ECO:0000256" key="6">
    <source>
        <dbReference type="ARBA" id="ARBA00023180"/>
    </source>
</evidence>
<evidence type="ECO:0000256" key="8">
    <source>
        <dbReference type="SAM" id="SignalP"/>
    </source>
</evidence>
<protein>
    <submittedName>
        <fullName evidence="10">Putative fungistatic metabolite</fullName>
    </submittedName>
</protein>
<dbReference type="Proteomes" id="UP000230750">
    <property type="component" value="Unassembled WGS sequence"/>
</dbReference>
<organism evidence="10 11">
    <name type="scientific">Stichopus japonicus</name>
    <name type="common">Sea cucumber</name>
    <dbReference type="NCBI Taxonomy" id="307972"/>
    <lineage>
        <taxon>Eukaryota</taxon>
        <taxon>Metazoa</taxon>
        <taxon>Echinodermata</taxon>
        <taxon>Eleutherozoa</taxon>
        <taxon>Echinozoa</taxon>
        <taxon>Holothuroidea</taxon>
        <taxon>Aspidochirotacea</taxon>
        <taxon>Aspidochirotida</taxon>
        <taxon>Stichopodidae</taxon>
        <taxon>Apostichopus</taxon>
    </lineage>
</organism>
<dbReference type="InterPro" id="IPR051836">
    <property type="entry name" value="Kremen_rcpt"/>
</dbReference>
<evidence type="ECO:0000313" key="10">
    <source>
        <dbReference type="EMBL" id="PIK34320.1"/>
    </source>
</evidence>
<evidence type="ECO:0000256" key="3">
    <source>
        <dbReference type="ARBA" id="ARBA00022729"/>
    </source>
</evidence>
<dbReference type="PANTHER" id="PTHR24269">
    <property type="entry name" value="KREMEN PROTEIN"/>
    <property type="match status" value="1"/>
</dbReference>
<proteinExistence type="predicted"/>
<evidence type="ECO:0000256" key="1">
    <source>
        <dbReference type="ARBA" id="ARBA00004167"/>
    </source>
</evidence>
<feature type="chain" id="PRO_5013688098" evidence="8">
    <location>
        <begin position="25"/>
        <end position="284"/>
    </location>
</feature>
<comment type="subcellular location">
    <subcellularLocation>
        <location evidence="1">Membrane</location>
        <topology evidence="1">Single-pass membrane protein</topology>
    </subcellularLocation>
</comment>
<dbReference type="PANTHER" id="PTHR24269:SF16">
    <property type="entry name" value="PROTEIN SLG1"/>
    <property type="match status" value="1"/>
</dbReference>
<keyword evidence="11" id="KW-1185">Reference proteome</keyword>
<comment type="caution">
    <text evidence="10">The sequence shown here is derived from an EMBL/GenBank/DDBJ whole genome shotgun (WGS) entry which is preliminary data.</text>
</comment>
<evidence type="ECO:0000256" key="4">
    <source>
        <dbReference type="ARBA" id="ARBA00022989"/>
    </source>
</evidence>
<sequence length="284" mass="31472">MLLFNFISAATVLYGSLLFSSAEGTYLGCFDVKKTELSGMIEKVDRNNMTVSMCSDFCGNGAYDKYGLQYGYRCYCGNLTEIFKNNDRAEDQCKNPCPGSPKCGGNQVIAIYNYTSYVGCYSYTPNEIMDFGGKVEYLTPTICSEICHTYKFFGVTQGSKCYCRSVISNTRQRNDDECNELPCQGVPTCGGSGYIAIWDFVNRTQINASTTVPPTTDMSASITVLSTIVSLYSEVFLALSFALGCLVVIGVLGISRRSPMSYFVLIHNTLRMFWFALSHEFLTT</sequence>
<dbReference type="EMBL" id="MRZV01002215">
    <property type="protein sequence ID" value="PIK34320.1"/>
    <property type="molecule type" value="Genomic_DNA"/>
</dbReference>
<keyword evidence="5 7" id="KW-0472">Membrane</keyword>
<dbReference type="SMART" id="SM00321">
    <property type="entry name" value="WSC"/>
    <property type="match status" value="2"/>
</dbReference>
<dbReference type="STRING" id="307972.A0A2G8JEZ6"/>
<dbReference type="GO" id="GO:0005886">
    <property type="term" value="C:plasma membrane"/>
    <property type="evidence" value="ECO:0007669"/>
    <property type="project" value="TreeGrafter"/>
</dbReference>
<dbReference type="OrthoDB" id="74764at2759"/>
<keyword evidence="4 7" id="KW-1133">Transmembrane helix</keyword>
<dbReference type="InterPro" id="IPR002889">
    <property type="entry name" value="WSC_carb-bd"/>
</dbReference>
<feature type="signal peptide" evidence="8">
    <location>
        <begin position="1"/>
        <end position="24"/>
    </location>
</feature>
<dbReference type="PROSITE" id="PS51212">
    <property type="entry name" value="WSC"/>
    <property type="match status" value="2"/>
</dbReference>
<accession>A0A2G8JEZ6</accession>
<keyword evidence="2 7" id="KW-0812">Transmembrane</keyword>
<keyword evidence="6" id="KW-0325">Glycoprotein</keyword>
<keyword evidence="3 8" id="KW-0732">Signal</keyword>